<dbReference type="GO" id="GO:0008654">
    <property type="term" value="P:phospholipid biosynthetic process"/>
    <property type="evidence" value="ECO:0007669"/>
    <property type="project" value="UniProtKB-KW"/>
</dbReference>
<evidence type="ECO:0000256" key="3">
    <source>
        <dbReference type="ARBA" id="ARBA00022516"/>
    </source>
</evidence>
<keyword evidence="11" id="KW-0012">Acyltransferase</keyword>
<dbReference type="GO" id="GO:0005737">
    <property type="term" value="C:cytoplasm"/>
    <property type="evidence" value="ECO:0007669"/>
    <property type="project" value="UniProtKB-SubCell"/>
</dbReference>
<dbReference type="SUPFAM" id="SSF53659">
    <property type="entry name" value="Isocitrate/Isopropylmalate dehydrogenase-like"/>
    <property type="match status" value="1"/>
</dbReference>
<proteinExistence type="inferred from homology"/>
<dbReference type="Proteomes" id="UP000515292">
    <property type="component" value="Chromosome"/>
</dbReference>
<dbReference type="GO" id="GO:0006633">
    <property type="term" value="P:fatty acid biosynthetic process"/>
    <property type="evidence" value="ECO:0007669"/>
    <property type="project" value="UniProtKB-UniRule"/>
</dbReference>
<comment type="similarity">
    <text evidence="10">Belongs to the PlsX family.</text>
</comment>
<dbReference type="RefSeq" id="WP_182297556.1">
    <property type="nucleotide sequence ID" value="NZ_CP059851.1"/>
</dbReference>
<evidence type="ECO:0000256" key="2">
    <source>
        <dbReference type="ARBA" id="ARBA00022490"/>
    </source>
</evidence>
<dbReference type="EMBL" id="CP059851">
    <property type="protein sequence ID" value="QMW23733.1"/>
    <property type="molecule type" value="Genomic_DNA"/>
</dbReference>
<gene>
    <name evidence="10 11" type="primary">plsX</name>
    <name evidence="11" type="ORF">H3309_04405</name>
</gene>
<comment type="subunit">
    <text evidence="9 10">Homodimer. Probably interacts with PlsY.</text>
</comment>
<comment type="subcellular location">
    <subcellularLocation>
        <location evidence="10">Cytoplasm</location>
    </subcellularLocation>
    <text evidence="10">Associated with the membrane possibly through PlsY.</text>
</comment>
<dbReference type="HAMAP" id="MF_00019">
    <property type="entry name" value="PlsX"/>
    <property type="match status" value="1"/>
</dbReference>
<comment type="pathway">
    <text evidence="10">Lipid metabolism; phospholipid metabolism.</text>
</comment>
<dbReference type="PANTHER" id="PTHR30100:SF1">
    <property type="entry name" value="PHOSPHATE ACYLTRANSFERASE"/>
    <property type="match status" value="1"/>
</dbReference>
<reference evidence="11 12" key="1">
    <citation type="submission" date="2020-07" db="EMBL/GenBank/DDBJ databases">
        <title>Complete genome sequence for Sandaracinobacter sp. M6.</title>
        <authorList>
            <person name="Tang Y."/>
            <person name="Liu Q."/>
            <person name="Guo Z."/>
            <person name="Lei P."/>
            <person name="Huang B."/>
        </authorList>
    </citation>
    <scope>NUCLEOTIDE SEQUENCE [LARGE SCALE GENOMIC DNA]</scope>
    <source>
        <strain evidence="11 12">M6</strain>
    </source>
</reference>
<evidence type="ECO:0000256" key="6">
    <source>
        <dbReference type="ARBA" id="ARBA00023209"/>
    </source>
</evidence>
<protein>
    <recommendedName>
        <fullName evidence="8 10">Phosphate acyltransferase</fullName>
        <ecNumber evidence="8 10">2.3.1.274</ecNumber>
    </recommendedName>
    <alternativeName>
        <fullName evidence="10">Acyl-ACP phosphotransacylase</fullName>
    </alternativeName>
    <alternativeName>
        <fullName evidence="10">Acyl-[acyl-carrier-protein]--phosphate acyltransferase</fullName>
    </alternativeName>
    <alternativeName>
        <fullName evidence="10">Phosphate-acyl-ACP acyltransferase</fullName>
    </alternativeName>
</protein>
<name>A0A7G5IK41_9SPHN</name>
<sequence>MNNNPVIALDAMGGDVGPAIVIAGAELARERYPALRFRIFGQKPRIEAELKTAPRIAAEAEIVDVDGVVAGTDKPSAAIRRAKSTSMGLAIEAVKSGAAQAAVSAGNTGALMAMAKLALRTMEGIERPALVALMPTLRSDSVVLDLGANTECDAENLVQFAVMGAAFARTVLALERPKVALLNIGEEDMKGTEELKDAAALLRAAGADLPMEFSGFVEGNGIGQGLLDVIVTDGFSGNIALKTAEGTAKLVTGLLGNAYRSSWLTKIGYLLSRSALRALRDHLDPNNHNGAVFLGLNGVVVKSHGSATVKGFANAIGVAHDLVTQDIQAKIRADLANFSAHRPAMVVAAK</sequence>
<evidence type="ECO:0000256" key="1">
    <source>
        <dbReference type="ARBA" id="ARBA00001232"/>
    </source>
</evidence>
<dbReference type="UniPathway" id="UPA00085"/>
<evidence type="ECO:0000313" key="11">
    <source>
        <dbReference type="EMBL" id="QMW23733.1"/>
    </source>
</evidence>
<keyword evidence="3 10" id="KW-0444">Lipid biosynthesis</keyword>
<evidence type="ECO:0000256" key="8">
    <source>
        <dbReference type="ARBA" id="ARBA00024069"/>
    </source>
</evidence>
<dbReference type="NCBIfam" id="TIGR00182">
    <property type="entry name" value="plsX"/>
    <property type="match status" value="1"/>
</dbReference>
<keyword evidence="12" id="KW-1185">Reference proteome</keyword>
<dbReference type="GO" id="GO:0043811">
    <property type="term" value="F:phosphate:acyl-[acyl carrier protein] acyltransferase activity"/>
    <property type="evidence" value="ECO:0007669"/>
    <property type="project" value="UniProtKB-UniRule"/>
</dbReference>
<comment type="function">
    <text evidence="10">Catalyzes the reversible formation of acyl-phosphate (acyl-PO(4)) from acyl-[acyl-carrier-protein] (acyl-ACP). This enzyme utilizes acyl-ACP as fatty acyl donor, but not acyl-CoA.</text>
</comment>
<dbReference type="Pfam" id="PF02504">
    <property type="entry name" value="FA_synthesis"/>
    <property type="match status" value="1"/>
</dbReference>
<dbReference type="Gene3D" id="3.40.718.10">
    <property type="entry name" value="Isopropylmalate Dehydrogenase"/>
    <property type="match status" value="1"/>
</dbReference>
<keyword evidence="7 10" id="KW-1208">Phospholipid metabolism</keyword>
<evidence type="ECO:0000256" key="10">
    <source>
        <dbReference type="HAMAP-Rule" id="MF_00019"/>
    </source>
</evidence>
<keyword evidence="2 10" id="KW-0963">Cytoplasm</keyword>
<dbReference type="KEGG" id="sand:H3309_04405"/>
<dbReference type="InterPro" id="IPR012281">
    <property type="entry name" value="Phospholipid_synth_PlsX-like"/>
</dbReference>
<dbReference type="PANTHER" id="PTHR30100">
    <property type="entry name" value="FATTY ACID/PHOSPHOLIPID SYNTHESIS PROTEIN PLSX"/>
    <property type="match status" value="1"/>
</dbReference>
<evidence type="ECO:0000313" key="12">
    <source>
        <dbReference type="Proteomes" id="UP000515292"/>
    </source>
</evidence>
<keyword evidence="4 10" id="KW-0808">Transferase</keyword>
<dbReference type="PIRSF" id="PIRSF002465">
    <property type="entry name" value="Phsphlp_syn_PlsX"/>
    <property type="match status" value="1"/>
</dbReference>
<dbReference type="AlphaFoldDB" id="A0A7G5IK41"/>
<evidence type="ECO:0000256" key="9">
    <source>
        <dbReference type="ARBA" id="ARBA00046608"/>
    </source>
</evidence>
<comment type="catalytic activity">
    <reaction evidence="1 10">
        <text>a fatty acyl-[ACP] + phosphate = an acyl phosphate + holo-[ACP]</text>
        <dbReference type="Rhea" id="RHEA:42292"/>
        <dbReference type="Rhea" id="RHEA-COMP:9685"/>
        <dbReference type="Rhea" id="RHEA-COMP:14125"/>
        <dbReference type="ChEBI" id="CHEBI:43474"/>
        <dbReference type="ChEBI" id="CHEBI:59918"/>
        <dbReference type="ChEBI" id="CHEBI:64479"/>
        <dbReference type="ChEBI" id="CHEBI:138651"/>
        <dbReference type="EC" id="2.3.1.274"/>
    </reaction>
</comment>
<dbReference type="EC" id="2.3.1.274" evidence="8 10"/>
<evidence type="ECO:0000256" key="5">
    <source>
        <dbReference type="ARBA" id="ARBA00023098"/>
    </source>
</evidence>
<evidence type="ECO:0000256" key="4">
    <source>
        <dbReference type="ARBA" id="ARBA00022679"/>
    </source>
</evidence>
<evidence type="ECO:0000256" key="7">
    <source>
        <dbReference type="ARBA" id="ARBA00023264"/>
    </source>
</evidence>
<keyword evidence="5 10" id="KW-0443">Lipid metabolism</keyword>
<dbReference type="InterPro" id="IPR003664">
    <property type="entry name" value="FA_synthesis"/>
</dbReference>
<accession>A0A7G5IK41</accession>
<keyword evidence="6 10" id="KW-0594">Phospholipid biosynthesis</keyword>
<organism evidence="11 12">
    <name type="scientific">Sandaracinobacteroides saxicola</name>
    <dbReference type="NCBI Taxonomy" id="2759707"/>
    <lineage>
        <taxon>Bacteria</taxon>
        <taxon>Pseudomonadati</taxon>
        <taxon>Pseudomonadota</taxon>
        <taxon>Alphaproteobacteria</taxon>
        <taxon>Sphingomonadales</taxon>
        <taxon>Sphingosinicellaceae</taxon>
        <taxon>Sandaracinobacteroides</taxon>
    </lineage>
</organism>